<dbReference type="InterPro" id="IPR007733">
    <property type="entry name" value="Agouti"/>
</dbReference>
<dbReference type="GO" id="GO:0070996">
    <property type="term" value="F:type 1 melanocortin receptor binding"/>
    <property type="evidence" value="ECO:0000318"/>
    <property type="project" value="GO_Central"/>
</dbReference>
<feature type="disulfide bond" evidence="6">
    <location>
        <begin position="107"/>
        <end position="128"/>
    </location>
</feature>
<evidence type="ECO:0000256" key="1">
    <source>
        <dbReference type="ARBA" id="ARBA00004613"/>
    </source>
</evidence>
<evidence type="ECO:0000256" key="5">
    <source>
        <dbReference type="ARBA" id="ARBA00023157"/>
    </source>
</evidence>
<dbReference type="Proteomes" id="UP000001038">
    <property type="component" value="Chromosome 20"/>
</dbReference>
<evidence type="ECO:0000256" key="7">
    <source>
        <dbReference type="SAM" id="SignalP"/>
    </source>
</evidence>
<dbReference type="Gene3D" id="4.10.760.10">
    <property type="entry name" value="Agouti domain"/>
    <property type="match status" value="1"/>
</dbReference>
<dbReference type="GO" id="GO:0007218">
    <property type="term" value="P:neuropeptide signaling pathway"/>
    <property type="evidence" value="ECO:0000318"/>
    <property type="project" value="GO_Central"/>
</dbReference>
<name>A0A3B3HFH2_ORYLA</name>
<dbReference type="InterPro" id="IPR027300">
    <property type="entry name" value="Agouti_dom"/>
</dbReference>
<dbReference type="GeneID" id="101165013"/>
<comment type="caution">
    <text evidence="6">Lacks conserved residue(s) required for the propagation of feature annotation.</text>
</comment>
<dbReference type="GO" id="GO:0005184">
    <property type="term" value="F:neuropeptide hormone activity"/>
    <property type="evidence" value="ECO:0000318"/>
    <property type="project" value="GO_Central"/>
</dbReference>
<dbReference type="SMART" id="SM00792">
    <property type="entry name" value="Agouti"/>
    <property type="match status" value="1"/>
</dbReference>
<feature type="chain" id="PRO_5017293087" description="Agouti domain-containing protein" evidence="7">
    <location>
        <begin position="19"/>
        <end position="150"/>
    </location>
</feature>
<evidence type="ECO:0000259" key="8">
    <source>
        <dbReference type="PROSITE" id="PS51150"/>
    </source>
</evidence>
<comment type="subcellular location">
    <subcellularLocation>
        <location evidence="1">Secreted</location>
    </subcellularLocation>
</comment>
<dbReference type="PANTHER" id="PTHR16551:SF5">
    <property type="entry name" value="AGOUTI-RELATED PEPTIDE 2"/>
    <property type="match status" value="1"/>
</dbReference>
<keyword evidence="10" id="KW-1185">Reference proteome</keyword>
<dbReference type="RefSeq" id="XP_004080966.1">
    <property type="nucleotide sequence ID" value="XM_004080918.4"/>
</dbReference>
<dbReference type="Pfam" id="PF05039">
    <property type="entry name" value="Agouti"/>
    <property type="match status" value="1"/>
</dbReference>
<dbReference type="Ensembl" id="ENSORLT00000029082.1">
    <property type="protein sequence ID" value="ENSORLP00000030650.1"/>
    <property type="gene ID" value="ENSORLG00000025307.1"/>
</dbReference>
<evidence type="ECO:0000256" key="4">
    <source>
        <dbReference type="ARBA" id="ARBA00022854"/>
    </source>
</evidence>
<accession>A0A3B3HFH2</accession>
<proteinExistence type="predicted"/>
<dbReference type="GO" id="GO:0008343">
    <property type="term" value="P:adult feeding behavior"/>
    <property type="evidence" value="ECO:0000318"/>
    <property type="project" value="GO_Central"/>
</dbReference>
<dbReference type="Bgee" id="ENSORLG00000025307">
    <property type="expression patterns" value="Expressed in ovary and 9 other cell types or tissues"/>
</dbReference>
<sequence length="150" mass="17166">MKVAILFLCFLHLTFVISSPRAKPRHIWLSEEQTFQSKGLANQDRVGPLFARRGQYEYQQLLGPKTVVLPPSQNDVLHTKVERKRIKPGCSLLGQSCSRLSGCCEACATCHCRFFSAICFCRKANVQCERKKLNTSKARQRRKQIHSENQ</sequence>
<dbReference type="InParanoid" id="A0A3B3HFH2"/>
<feature type="disulfide bond" evidence="6">
    <location>
        <begin position="112"/>
        <end position="119"/>
    </location>
</feature>
<protein>
    <recommendedName>
        <fullName evidence="8">Agouti domain-containing protein</fullName>
    </recommendedName>
</protein>
<reference evidence="9 10" key="1">
    <citation type="journal article" date="2007" name="Nature">
        <title>The medaka draft genome and insights into vertebrate genome evolution.</title>
        <authorList>
            <person name="Kasahara M."/>
            <person name="Naruse K."/>
            <person name="Sasaki S."/>
            <person name="Nakatani Y."/>
            <person name="Qu W."/>
            <person name="Ahsan B."/>
            <person name="Yamada T."/>
            <person name="Nagayasu Y."/>
            <person name="Doi K."/>
            <person name="Kasai Y."/>
            <person name="Jindo T."/>
            <person name="Kobayashi D."/>
            <person name="Shimada A."/>
            <person name="Toyoda A."/>
            <person name="Kuroki Y."/>
            <person name="Fujiyama A."/>
            <person name="Sasaki T."/>
            <person name="Shimizu A."/>
            <person name="Asakawa S."/>
            <person name="Shimizu N."/>
            <person name="Hashimoto S."/>
            <person name="Yang J."/>
            <person name="Lee Y."/>
            <person name="Matsushima K."/>
            <person name="Sugano S."/>
            <person name="Sakaizumi M."/>
            <person name="Narita T."/>
            <person name="Ohishi K."/>
            <person name="Haga S."/>
            <person name="Ohta F."/>
            <person name="Nomoto H."/>
            <person name="Nogata K."/>
            <person name="Morishita T."/>
            <person name="Endo T."/>
            <person name="Shin-I T."/>
            <person name="Takeda H."/>
            <person name="Morishita S."/>
            <person name="Kohara Y."/>
        </authorList>
    </citation>
    <scope>NUCLEOTIDE SEQUENCE [LARGE SCALE GENOMIC DNA]</scope>
    <source>
        <strain evidence="9 10">Hd-rR</strain>
    </source>
</reference>
<evidence type="ECO:0000313" key="9">
    <source>
        <dbReference type="Ensembl" id="ENSORLP00000030650.1"/>
    </source>
</evidence>
<evidence type="ECO:0000256" key="2">
    <source>
        <dbReference type="ARBA" id="ARBA00022525"/>
    </source>
</evidence>
<dbReference type="PANTHER" id="PTHR16551">
    <property type="entry name" value="AGOUTI RELATED"/>
    <property type="match status" value="1"/>
</dbReference>
<organism evidence="9 10">
    <name type="scientific">Oryzias latipes</name>
    <name type="common">Japanese rice fish</name>
    <name type="synonym">Japanese killifish</name>
    <dbReference type="NCBI Taxonomy" id="8090"/>
    <lineage>
        <taxon>Eukaryota</taxon>
        <taxon>Metazoa</taxon>
        <taxon>Chordata</taxon>
        <taxon>Craniata</taxon>
        <taxon>Vertebrata</taxon>
        <taxon>Euteleostomi</taxon>
        <taxon>Actinopterygii</taxon>
        <taxon>Neopterygii</taxon>
        <taxon>Teleostei</taxon>
        <taxon>Neoteleostei</taxon>
        <taxon>Acanthomorphata</taxon>
        <taxon>Ovalentaria</taxon>
        <taxon>Atherinomorphae</taxon>
        <taxon>Beloniformes</taxon>
        <taxon>Adrianichthyidae</taxon>
        <taxon>Oryziinae</taxon>
        <taxon>Oryzias</taxon>
    </lineage>
</organism>
<dbReference type="OrthoDB" id="9942042at2759"/>
<reference evidence="9" key="3">
    <citation type="submission" date="2025-09" db="UniProtKB">
        <authorList>
            <consortium name="Ensembl"/>
        </authorList>
    </citation>
    <scope>IDENTIFICATION</scope>
    <source>
        <strain evidence="9">Hd-rR</strain>
    </source>
</reference>
<keyword evidence="4" id="KW-0960">Knottin</keyword>
<dbReference type="GeneTree" id="ENSGT00520000062345"/>
<dbReference type="GO" id="GO:0005615">
    <property type="term" value="C:extracellular space"/>
    <property type="evidence" value="ECO:0000318"/>
    <property type="project" value="GO_Central"/>
</dbReference>
<dbReference type="GO" id="GO:0009755">
    <property type="term" value="P:hormone-mediated signaling pathway"/>
    <property type="evidence" value="ECO:0007669"/>
    <property type="project" value="InterPro"/>
</dbReference>
<gene>
    <name evidence="9" type="primary">LOC101165013</name>
</gene>
<feature type="domain" description="Agouti" evidence="8">
    <location>
        <begin position="90"/>
        <end position="128"/>
    </location>
</feature>
<reference evidence="9" key="2">
    <citation type="submission" date="2025-08" db="UniProtKB">
        <authorList>
            <consortium name="Ensembl"/>
        </authorList>
    </citation>
    <scope>IDENTIFICATION</scope>
    <source>
        <strain evidence="9">Hd-rR</strain>
    </source>
</reference>
<dbReference type="InterPro" id="IPR036836">
    <property type="entry name" value="Agouti_dom_sf"/>
</dbReference>
<keyword evidence="3 7" id="KW-0732">Signal</keyword>
<dbReference type="GO" id="GO:2000253">
    <property type="term" value="P:positive regulation of feeding behavior"/>
    <property type="evidence" value="ECO:0000318"/>
    <property type="project" value="GO_Central"/>
</dbReference>
<evidence type="ECO:0000256" key="3">
    <source>
        <dbReference type="ARBA" id="ARBA00022729"/>
    </source>
</evidence>
<dbReference type="AlphaFoldDB" id="A0A3B3HFH2"/>
<dbReference type="SUPFAM" id="SSF57055">
    <property type="entry name" value="Agouti-related protein"/>
    <property type="match status" value="1"/>
</dbReference>
<feature type="signal peptide" evidence="7">
    <location>
        <begin position="1"/>
        <end position="18"/>
    </location>
</feature>
<keyword evidence="5 6" id="KW-1015">Disulfide bond</keyword>
<feature type="disulfide bond" evidence="6">
    <location>
        <begin position="103"/>
        <end position="121"/>
    </location>
</feature>
<keyword evidence="2" id="KW-0964">Secreted</keyword>
<evidence type="ECO:0000256" key="6">
    <source>
        <dbReference type="PROSITE-ProRule" id="PRU00494"/>
    </source>
</evidence>
<evidence type="ECO:0000313" key="10">
    <source>
        <dbReference type="Proteomes" id="UP000001038"/>
    </source>
</evidence>
<dbReference type="PROSITE" id="PS51150">
    <property type="entry name" value="AGOUTI_2"/>
    <property type="match status" value="1"/>
</dbReference>
<dbReference type="KEGG" id="ola:101165013"/>